<dbReference type="InterPro" id="IPR011006">
    <property type="entry name" value="CheY-like_superfamily"/>
</dbReference>
<dbReference type="InterPro" id="IPR046947">
    <property type="entry name" value="LytR-like"/>
</dbReference>
<keyword evidence="5" id="KW-1185">Reference proteome</keyword>
<evidence type="ECO:0000313" key="5">
    <source>
        <dbReference type="Proteomes" id="UP000678679"/>
    </source>
</evidence>
<dbReference type="Pfam" id="PF04397">
    <property type="entry name" value="LytTR"/>
    <property type="match status" value="1"/>
</dbReference>
<dbReference type="AlphaFoldDB" id="A0AAX1NE86"/>
<gene>
    <name evidence="4" type="ORF">KMW28_21300</name>
</gene>
<keyword evidence="4" id="KW-0238">DNA-binding</keyword>
<dbReference type="Pfam" id="PF00072">
    <property type="entry name" value="Response_reg"/>
    <property type="match status" value="1"/>
</dbReference>
<dbReference type="RefSeq" id="WP_169662346.1">
    <property type="nucleotide sequence ID" value="NZ_CP076133.1"/>
</dbReference>
<accession>A0AAX1NE86</accession>
<dbReference type="Gene3D" id="3.40.50.2300">
    <property type="match status" value="1"/>
</dbReference>
<name>A0AAX1NE86_9BACT</name>
<feature type="domain" description="HTH LytTR-type" evidence="3">
    <location>
        <begin position="133"/>
        <end position="231"/>
    </location>
</feature>
<dbReference type="SMART" id="SM00448">
    <property type="entry name" value="REC"/>
    <property type="match status" value="1"/>
</dbReference>
<feature type="domain" description="Response regulatory" evidence="2">
    <location>
        <begin position="5"/>
        <end position="116"/>
    </location>
</feature>
<dbReference type="PROSITE" id="PS50930">
    <property type="entry name" value="HTH_LYTTR"/>
    <property type="match status" value="1"/>
</dbReference>
<evidence type="ECO:0000313" key="4">
    <source>
        <dbReference type="EMBL" id="QWG04961.1"/>
    </source>
</evidence>
<evidence type="ECO:0000259" key="3">
    <source>
        <dbReference type="PROSITE" id="PS50930"/>
    </source>
</evidence>
<dbReference type="Proteomes" id="UP000678679">
    <property type="component" value="Chromosome 2"/>
</dbReference>
<dbReference type="PROSITE" id="PS50110">
    <property type="entry name" value="RESPONSE_REGULATORY"/>
    <property type="match status" value="1"/>
</dbReference>
<dbReference type="EMBL" id="CP076133">
    <property type="protein sequence ID" value="QWG04961.1"/>
    <property type="molecule type" value="Genomic_DNA"/>
</dbReference>
<reference evidence="4 5" key="1">
    <citation type="submission" date="2021-05" db="EMBL/GenBank/DDBJ databases">
        <title>Comparative genomic studies on the polysaccharide-degrading batcterial strains of the Flammeovirga genus.</title>
        <authorList>
            <person name="Zewei F."/>
            <person name="Zheng Z."/>
            <person name="Yu L."/>
            <person name="Ruyue G."/>
            <person name="Yanhong M."/>
            <person name="Yuanyuan C."/>
            <person name="Jingyan G."/>
            <person name="Wenjun H."/>
        </authorList>
    </citation>
    <scope>NUCLEOTIDE SEQUENCE [LARGE SCALE GENOMIC DNA]</scope>
    <source>
        <strain evidence="4 5">NBRC:100898</strain>
    </source>
</reference>
<proteinExistence type="predicted"/>
<dbReference type="Gene3D" id="2.40.50.1020">
    <property type="entry name" value="LytTr DNA-binding domain"/>
    <property type="match status" value="1"/>
</dbReference>
<sequence>MSKMNCVVIDDEMIAREGIAGYVKEIPYLNLVGKCKSTFELDEVLMQQKVDLIFLDIEMPGLTGIDWLKHADHPPIVIFTTAHREFALDGFELNATDYLLKPITLPRFSKAVAKAYKTWGQSHAIEEENLTSFFIKEDNQTVKIQVADITHVEAAVDYIYIHTIHKRHMTLFSMKQVEEQLPKEQFLRIHRSFIVNIDYVEAIEGKMLQVNGKQLGISRGLYQEVYDKITKGKVWKT</sequence>
<dbReference type="KEGG" id="fya:KMW28_21300"/>
<dbReference type="GO" id="GO:0000156">
    <property type="term" value="F:phosphorelay response regulator activity"/>
    <property type="evidence" value="ECO:0007669"/>
    <property type="project" value="InterPro"/>
</dbReference>
<organism evidence="4 5">
    <name type="scientific">Flammeovirga yaeyamensis</name>
    <dbReference type="NCBI Taxonomy" id="367791"/>
    <lineage>
        <taxon>Bacteria</taxon>
        <taxon>Pseudomonadati</taxon>
        <taxon>Bacteroidota</taxon>
        <taxon>Cytophagia</taxon>
        <taxon>Cytophagales</taxon>
        <taxon>Flammeovirgaceae</taxon>
        <taxon>Flammeovirga</taxon>
    </lineage>
</organism>
<evidence type="ECO:0000259" key="2">
    <source>
        <dbReference type="PROSITE" id="PS50110"/>
    </source>
</evidence>
<dbReference type="InterPro" id="IPR001789">
    <property type="entry name" value="Sig_transdc_resp-reg_receiver"/>
</dbReference>
<dbReference type="SMART" id="SM00850">
    <property type="entry name" value="LytTR"/>
    <property type="match status" value="1"/>
</dbReference>
<dbReference type="PANTHER" id="PTHR37299">
    <property type="entry name" value="TRANSCRIPTIONAL REGULATOR-RELATED"/>
    <property type="match status" value="1"/>
</dbReference>
<dbReference type="GO" id="GO:0003677">
    <property type="term" value="F:DNA binding"/>
    <property type="evidence" value="ECO:0007669"/>
    <property type="project" value="UniProtKB-KW"/>
</dbReference>
<dbReference type="InterPro" id="IPR007492">
    <property type="entry name" value="LytTR_DNA-bd_dom"/>
</dbReference>
<dbReference type="PANTHER" id="PTHR37299:SF1">
    <property type="entry name" value="STAGE 0 SPORULATION PROTEIN A HOMOLOG"/>
    <property type="match status" value="1"/>
</dbReference>
<keyword evidence="1" id="KW-0597">Phosphoprotein</keyword>
<feature type="modified residue" description="4-aspartylphosphate" evidence="1">
    <location>
        <position position="56"/>
    </location>
</feature>
<protein>
    <submittedName>
        <fullName evidence="4">LytTR family transcriptional regulator DNA-binding domain-containing protein</fullName>
    </submittedName>
</protein>
<dbReference type="SUPFAM" id="SSF52172">
    <property type="entry name" value="CheY-like"/>
    <property type="match status" value="1"/>
</dbReference>
<evidence type="ECO:0000256" key="1">
    <source>
        <dbReference type="PROSITE-ProRule" id="PRU00169"/>
    </source>
</evidence>